<dbReference type="AlphaFoldDB" id="A0A9Q5N816"/>
<dbReference type="OrthoDB" id="2687798at2759"/>
<feature type="compositionally biased region" description="Basic and acidic residues" evidence="1">
    <location>
        <begin position="130"/>
        <end position="140"/>
    </location>
</feature>
<accession>A0A9Q5N816</accession>
<sequence length="237" mass="25536">MYFPRVFAANVPVGRARALHASPRVLLAKRTKGQAPNAARDPEEDTLLEQNPHLKHAASSQGGQEGRDMGKGNAAPEPELPSHKFDSSSGQTPSSGAKGNRGNGKRKLHTSALLRDEAGKGKGSGAGTEHTAESYFKEVDESPPASDKTFRVDGTSEATYRPHQQWADPQKEYATVSKDEPYEPPVETKNDEKPEQKDQKMRYGNTKRDATRNAPKADEGPQAKDAGGLKSGGPVQP</sequence>
<comment type="caution">
    <text evidence="2">The sequence shown here is derived from an EMBL/GenBank/DDBJ whole genome shotgun (WGS) entry which is preliminary data.</text>
</comment>
<organism evidence="2 3">
    <name type="scientific">Sanghuangporus baumii</name>
    <name type="common">Phellinus baumii</name>
    <dbReference type="NCBI Taxonomy" id="108892"/>
    <lineage>
        <taxon>Eukaryota</taxon>
        <taxon>Fungi</taxon>
        <taxon>Dikarya</taxon>
        <taxon>Basidiomycota</taxon>
        <taxon>Agaricomycotina</taxon>
        <taxon>Agaricomycetes</taxon>
        <taxon>Hymenochaetales</taxon>
        <taxon>Hymenochaetaceae</taxon>
        <taxon>Sanghuangporus</taxon>
    </lineage>
</organism>
<name>A0A9Q5N816_SANBA</name>
<feature type="region of interest" description="Disordered" evidence="1">
    <location>
        <begin position="25"/>
        <end position="237"/>
    </location>
</feature>
<feature type="compositionally biased region" description="Polar residues" evidence="1">
    <location>
        <begin position="87"/>
        <end position="97"/>
    </location>
</feature>
<protein>
    <submittedName>
        <fullName evidence="2">Uncharacterized protein</fullName>
    </submittedName>
</protein>
<evidence type="ECO:0000313" key="3">
    <source>
        <dbReference type="Proteomes" id="UP000757232"/>
    </source>
</evidence>
<keyword evidence="3" id="KW-1185">Reference proteome</keyword>
<proteinExistence type="predicted"/>
<dbReference type="Proteomes" id="UP000757232">
    <property type="component" value="Unassembled WGS sequence"/>
</dbReference>
<gene>
    <name evidence="2" type="ORF">A7U60_g5683</name>
</gene>
<evidence type="ECO:0000256" key="1">
    <source>
        <dbReference type="SAM" id="MobiDB-lite"/>
    </source>
</evidence>
<reference evidence="2" key="1">
    <citation type="submission" date="2016-06" db="EMBL/GenBank/DDBJ databases">
        <title>Draft Genome sequence of the fungus Inonotus baumii.</title>
        <authorList>
            <person name="Zhu H."/>
            <person name="Lin W."/>
        </authorList>
    </citation>
    <scope>NUCLEOTIDE SEQUENCE</scope>
    <source>
        <strain evidence="2">821</strain>
    </source>
</reference>
<dbReference type="EMBL" id="LNZH02000194">
    <property type="protein sequence ID" value="OCB87168.1"/>
    <property type="molecule type" value="Genomic_DNA"/>
</dbReference>
<evidence type="ECO:0000313" key="2">
    <source>
        <dbReference type="EMBL" id="OCB87168.1"/>
    </source>
</evidence>
<feature type="compositionally biased region" description="Basic and acidic residues" evidence="1">
    <location>
        <begin position="177"/>
        <end position="222"/>
    </location>
</feature>